<dbReference type="InterPro" id="IPR009649">
    <property type="entry name" value="TraU"/>
</dbReference>
<dbReference type="Proteomes" id="UP000032439">
    <property type="component" value="Unassembled WGS sequence"/>
</dbReference>
<feature type="chain" id="PRO_5002318827" evidence="1">
    <location>
        <begin position="21"/>
        <end position="340"/>
    </location>
</feature>
<feature type="signal peptide" evidence="1">
    <location>
        <begin position="1"/>
        <end position="20"/>
    </location>
</feature>
<name>A0A0D7E6D4_STUST</name>
<dbReference type="PATRIC" id="fig|316.110.peg.4779"/>
<dbReference type="EMBL" id="JXXD01000093">
    <property type="protein sequence ID" value="KIZ36111.1"/>
    <property type="molecule type" value="Genomic_DNA"/>
</dbReference>
<reference evidence="2 3" key="1">
    <citation type="submission" date="2014-11" db="EMBL/GenBank/DDBJ databases">
        <title>Genomics and ecophysiology of heterotrophic nitrogen fixing bacteria isolated from estuarine surface water.</title>
        <authorList>
            <person name="Bentzon-Tilia M."/>
            <person name="Severin I."/>
            <person name="Hansen L.H."/>
            <person name="Riemann L."/>
        </authorList>
    </citation>
    <scope>NUCLEOTIDE SEQUENCE [LARGE SCALE GENOMIC DNA]</scope>
    <source>
        <strain evidence="2 3">BAL361</strain>
    </source>
</reference>
<evidence type="ECO:0000313" key="2">
    <source>
        <dbReference type="EMBL" id="KIZ36111.1"/>
    </source>
</evidence>
<dbReference type="AlphaFoldDB" id="A0A0D7E6D4"/>
<protein>
    <submittedName>
        <fullName evidence="2">TraU family protein</fullName>
    </submittedName>
</protein>
<comment type="caution">
    <text evidence="2">The sequence shown here is derived from an EMBL/GenBank/DDBJ whole genome shotgun (WGS) entry which is preliminary data.</text>
</comment>
<gene>
    <name evidence="2" type="ORF">LO50_10795</name>
</gene>
<organism evidence="2 3">
    <name type="scientific">Stutzerimonas stutzeri</name>
    <name type="common">Pseudomonas stutzeri</name>
    <dbReference type="NCBI Taxonomy" id="316"/>
    <lineage>
        <taxon>Bacteria</taxon>
        <taxon>Pseudomonadati</taxon>
        <taxon>Pseudomonadota</taxon>
        <taxon>Gammaproteobacteria</taxon>
        <taxon>Pseudomonadales</taxon>
        <taxon>Pseudomonadaceae</taxon>
        <taxon>Stutzerimonas</taxon>
    </lineage>
</organism>
<dbReference type="Pfam" id="PF06834">
    <property type="entry name" value="TraU"/>
    <property type="match status" value="1"/>
</dbReference>
<keyword evidence="1" id="KW-0732">Signal</keyword>
<evidence type="ECO:0000256" key="1">
    <source>
        <dbReference type="SAM" id="SignalP"/>
    </source>
</evidence>
<sequence length="340" mass="37249">MPAIAACLLVIFSLPGTASAADAMCEDSGIFGPKLFTDICWACLFPIKVSGVQITPGTAPAKASKQVFCVCQEGTSGIYKPGIITAMWEPARIVENVRKPGCSPTLGGVTLPLGSKRSYGRLVQDHAKRDDMEDGSFYQTHYYAFPLLQILDLYTPTKCNPDGYLDVDIISFTEIDPTWGNATLAFFQHPESAAVANPVARAACAVESGALAAGQEPLESMWWCSGTWGGIYPLTGHVSAQDFNRTSALISARLLSQQHRRGLARRTMGDENVCTAGIYPTIPKSQYKFAQFWPKAMTQEGMWIGEHPYHWDGGTNRHVPGTLNDSMYMIWRWTDCCSKL</sequence>
<accession>A0A0D7E6D4</accession>
<proteinExistence type="predicted"/>
<evidence type="ECO:0000313" key="3">
    <source>
        <dbReference type="Proteomes" id="UP000032439"/>
    </source>
</evidence>